<dbReference type="EMBL" id="AOHV01000027">
    <property type="protein sequence ID" value="ELY37071.1"/>
    <property type="molecule type" value="Genomic_DNA"/>
</dbReference>
<protein>
    <recommendedName>
        <fullName evidence="2">DUF4397 domain-containing protein</fullName>
    </recommendedName>
</protein>
<organism evidence="3 5">
    <name type="scientific">Halalkalicoccus jeotgali (strain DSM 18796 / CECT 7217 / JCM 14584 / KCTC 4019 / B3)</name>
    <dbReference type="NCBI Taxonomy" id="795797"/>
    <lineage>
        <taxon>Archaea</taxon>
        <taxon>Methanobacteriati</taxon>
        <taxon>Methanobacteriota</taxon>
        <taxon>Stenosarchaea group</taxon>
        <taxon>Halobacteria</taxon>
        <taxon>Halobacteriales</taxon>
        <taxon>Halococcaceae</taxon>
        <taxon>Halalkalicoccus</taxon>
    </lineage>
</organism>
<gene>
    <name evidence="3" type="ordered locus">HacjB3_14785</name>
    <name evidence="4" type="ORF">C497_10018</name>
</gene>
<dbReference type="STRING" id="795797.HacjB3_14785"/>
<sequence length="247" mass="25518">MVVGTVAGCMGQESGGGSGDSEGQQNETGGSGNDSMENESEGEQGSQMAMVRVAHLSPDAPNVDVYVDGEVVLEDVAYRDVSDYLELQPGTYGVQITAAGDQETVVFDEDVEVQTGAFTLAAVGEIEGESQPFDVLVVEDDLSDPGENARVTALHASPDAPEVDLVEAESGDPLAAGLAFGDTATFEVPEGSYTLEVRPAGGEEAVAEFDVEVAAGTVYSAFAVGYVEPANAPVDAPFELEVVENTQ</sequence>
<dbReference type="OrthoDB" id="187327at2157"/>
<evidence type="ECO:0000256" key="1">
    <source>
        <dbReference type="SAM" id="MobiDB-lite"/>
    </source>
</evidence>
<feature type="region of interest" description="Disordered" evidence="1">
    <location>
        <begin position="1"/>
        <end position="47"/>
    </location>
</feature>
<feature type="domain" description="DUF4397" evidence="2">
    <location>
        <begin position="49"/>
        <end position="165"/>
    </location>
</feature>
<reference evidence="4 6" key="2">
    <citation type="journal article" date="2014" name="PLoS Genet.">
        <title>Phylogenetically driven sequencing of extremely halophilic archaea reveals strategies for static and dynamic osmo-response.</title>
        <authorList>
            <person name="Becker E.A."/>
            <person name="Seitzer P.M."/>
            <person name="Tritt A."/>
            <person name="Larsen D."/>
            <person name="Krusor M."/>
            <person name="Yao A.I."/>
            <person name="Wu D."/>
            <person name="Madern D."/>
            <person name="Eisen J.A."/>
            <person name="Darling A.E."/>
            <person name="Facciotti M.T."/>
        </authorList>
    </citation>
    <scope>NUCLEOTIDE SEQUENCE [LARGE SCALE GENOMIC DNA]</scope>
    <source>
        <strain evidence="4">B3</strain>
        <strain evidence="6">DSM 18796 / CECT 7217 / JCM 14584 / KCTC 4019 / B3</strain>
    </source>
</reference>
<evidence type="ECO:0000313" key="3">
    <source>
        <dbReference type="EMBL" id="ADJ16336.1"/>
    </source>
</evidence>
<dbReference type="eggNOG" id="arCOG06227">
    <property type="taxonomic scope" value="Archaea"/>
</dbReference>
<dbReference type="EMBL" id="CP002062">
    <property type="protein sequence ID" value="ADJ16336.1"/>
    <property type="molecule type" value="Genomic_DNA"/>
</dbReference>
<evidence type="ECO:0000313" key="6">
    <source>
        <dbReference type="Proteomes" id="UP000011645"/>
    </source>
</evidence>
<reference evidence="3 5" key="1">
    <citation type="journal article" date="2010" name="J. Bacteriol.">
        <title>Complete genome sequence of Halalkalicoccus jeotgali B3(T), an extremely halophilic archaeon.</title>
        <authorList>
            <person name="Roh S.W."/>
            <person name="Nam Y.D."/>
            <person name="Nam S.H."/>
            <person name="Choi S.H."/>
            <person name="Park H.S."/>
            <person name="Bae J.W."/>
        </authorList>
    </citation>
    <scope>NUCLEOTIDE SEQUENCE [LARGE SCALE GENOMIC DNA]</scope>
    <source>
        <strain evidence="3">B3</strain>
        <strain evidence="5">DSM 18796 / CECT 7217 / JCM 14584 / KCTC 4019 / B3</strain>
    </source>
</reference>
<name>D8J967_HALJB</name>
<evidence type="ECO:0000313" key="4">
    <source>
        <dbReference type="EMBL" id="ELY37071.1"/>
    </source>
</evidence>
<evidence type="ECO:0000313" key="5">
    <source>
        <dbReference type="Proteomes" id="UP000000390"/>
    </source>
</evidence>
<dbReference type="Proteomes" id="UP000011645">
    <property type="component" value="Unassembled WGS sequence"/>
</dbReference>
<dbReference type="Proteomes" id="UP000000390">
    <property type="component" value="Chromosome"/>
</dbReference>
<proteinExistence type="predicted"/>
<accession>D8J967</accession>
<dbReference type="PATRIC" id="fig|795797.18.peg.2963"/>
<dbReference type="HOGENOM" id="CLU_069060_0_1_2"/>
<dbReference type="Pfam" id="PF14344">
    <property type="entry name" value="DUF4397"/>
    <property type="match status" value="1"/>
</dbReference>
<evidence type="ECO:0000259" key="2">
    <source>
        <dbReference type="Pfam" id="PF14344"/>
    </source>
</evidence>
<dbReference type="AlphaFoldDB" id="D8J967"/>
<keyword evidence="6" id="KW-1185">Reference proteome</keyword>
<dbReference type="KEGG" id="hje:HacjB3_14785"/>
<dbReference type="InterPro" id="IPR025510">
    <property type="entry name" value="DUF4397"/>
</dbReference>